<dbReference type="InterPro" id="IPR005844">
    <property type="entry name" value="A-D-PHexomutase_a/b/a-I"/>
</dbReference>
<organism evidence="5 6">
    <name type="scientific">Cephalotus follicularis</name>
    <name type="common">Albany pitcher plant</name>
    <dbReference type="NCBI Taxonomy" id="3775"/>
    <lineage>
        <taxon>Eukaryota</taxon>
        <taxon>Viridiplantae</taxon>
        <taxon>Streptophyta</taxon>
        <taxon>Embryophyta</taxon>
        <taxon>Tracheophyta</taxon>
        <taxon>Spermatophyta</taxon>
        <taxon>Magnoliopsida</taxon>
        <taxon>eudicotyledons</taxon>
        <taxon>Gunneridae</taxon>
        <taxon>Pentapetalae</taxon>
        <taxon>rosids</taxon>
        <taxon>fabids</taxon>
        <taxon>Oxalidales</taxon>
        <taxon>Cephalotaceae</taxon>
        <taxon>Cephalotus</taxon>
    </lineage>
</organism>
<name>A0A1Q3CH61_CEPFO</name>
<dbReference type="PANTHER" id="PTHR42946">
    <property type="entry name" value="PHOSPHOHEXOSE MUTASE"/>
    <property type="match status" value="1"/>
</dbReference>
<dbReference type="GO" id="GO:0004615">
    <property type="term" value="F:phosphomannomutase activity"/>
    <property type="evidence" value="ECO:0007669"/>
    <property type="project" value="TreeGrafter"/>
</dbReference>
<dbReference type="PANTHER" id="PTHR42946:SF1">
    <property type="entry name" value="PHOSPHOGLUCOMUTASE (ALPHA-D-GLUCOSE-1,6-BISPHOSPHATE-DEPENDENT)"/>
    <property type="match status" value="1"/>
</dbReference>
<proteinExistence type="inferred from homology"/>
<evidence type="ECO:0000256" key="1">
    <source>
        <dbReference type="ARBA" id="ARBA00001946"/>
    </source>
</evidence>
<dbReference type="STRING" id="3775.A0A1Q3CH61"/>
<dbReference type="GO" id="GO:0009570">
    <property type="term" value="C:chloroplast stroma"/>
    <property type="evidence" value="ECO:0007669"/>
    <property type="project" value="TreeGrafter"/>
</dbReference>
<comment type="caution">
    <text evidence="5">The sequence shown here is derived from an EMBL/GenBank/DDBJ whole genome shotgun (WGS) entry which is preliminary data.</text>
</comment>
<comment type="cofactor">
    <cofactor evidence="1">
        <name>Mg(2+)</name>
        <dbReference type="ChEBI" id="CHEBI:18420"/>
    </cofactor>
</comment>
<accession>A0A1Q3CH61</accession>
<keyword evidence="3" id="KW-0597">Phosphoprotein</keyword>
<keyword evidence="6" id="KW-1185">Reference proteome</keyword>
<dbReference type="GO" id="GO:0005975">
    <property type="term" value="P:carbohydrate metabolic process"/>
    <property type="evidence" value="ECO:0007669"/>
    <property type="project" value="InterPro"/>
</dbReference>
<dbReference type="Gene3D" id="3.40.120.10">
    <property type="entry name" value="Alpha-D-Glucose-1,6-Bisphosphate, subunit A, domain 3"/>
    <property type="match status" value="1"/>
</dbReference>
<dbReference type="InterPro" id="IPR016055">
    <property type="entry name" value="A-D-PHexomutase_a/b/a-I/II/III"/>
</dbReference>
<dbReference type="Pfam" id="PF02878">
    <property type="entry name" value="PGM_PMM_I"/>
    <property type="match status" value="1"/>
</dbReference>
<feature type="domain" description="Alpha-D-phosphohexomutase alpha/beta/alpha" evidence="4">
    <location>
        <begin position="17"/>
        <end position="56"/>
    </location>
</feature>
<evidence type="ECO:0000313" key="6">
    <source>
        <dbReference type="Proteomes" id="UP000187406"/>
    </source>
</evidence>
<dbReference type="AlphaFoldDB" id="A0A1Q3CH61"/>
<reference evidence="6" key="1">
    <citation type="submission" date="2016-04" db="EMBL/GenBank/DDBJ databases">
        <title>Cephalotus genome sequencing.</title>
        <authorList>
            <person name="Fukushima K."/>
            <person name="Hasebe M."/>
            <person name="Fang X."/>
        </authorList>
    </citation>
    <scope>NUCLEOTIDE SEQUENCE [LARGE SCALE GENOMIC DNA]</scope>
    <source>
        <strain evidence="6">cv. St1</strain>
    </source>
</reference>
<gene>
    <name evidence="5" type="ORF">CFOL_v3_23055</name>
</gene>
<protein>
    <submittedName>
        <fullName evidence="5">PGM_PMM_I domain-containing protein</fullName>
    </submittedName>
</protein>
<evidence type="ECO:0000256" key="2">
    <source>
        <dbReference type="ARBA" id="ARBA00010231"/>
    </source>
</evidence>
<dbReference type="InterPro" id="IPR050060">
    <property type="entry name" value="Phosphoglucosamine_mutase"/>
</dbReference>
<evidence type="ECO:0000259" key="4">
    <source>
        <dbReference type="Pfam" id="PF02878"/>
    </source>
</evidence>
<comment type="similarity">
    <text evidence="2">Belongs to the phosphohexose mutase family.</text>
</comment>
<dbReference type="EMBL" id="BDDD01002005">
    <property type="protein sequence ID" value="GAV79590.1"/>
    <property type="molecule type" value="Genomic_DNA"/>
</dbReference>
<evidence type="ECO:0000313" key="5">
    <source>
        <dbReference type="EMBL" id="GAV79590.1"/>
    </source>
</evidence>
<sequence length="144" mass="16288">MFNSTLRDDDAFLCPVDRDVMITASHLPYDRNGFKFFTSVGEVDNRDMLKRAADMYNNFTDEGLMDKKRRASASVKRVDYMTVYRSDLVKAVHKDEGNIGKGSSTSGCHHLYFSENDIIFFLQHPGTTIVTDSAISDCLTKVID</sequence>
<evidence type="ECO:0000256" key="3">
    <source>
        <dbReference type="ARBA" id="ARBA00022553"/>
    </source>
</evidence>
<dbReference type="InParanoid" id="A0A1Q3CH61"/>
<dbReference type="Proteomes" id="UP000187406">
    <property type="component" value="Unassembled WGS sequence"/>
</dbReference>
<dbReference type="OrthoDB" id="1743979at2759"/>
<dbReference type="SUPFAM" id="SSF53738">
    <property type="entry name" value="Phosphoglucomutase, first 3 domains"/>
    <property type="match status" value="1"/>
</dbReference>